<gene>
    <name evidence="1" type="ORF">SNAT2548_LOCUS8110</name>
</gene>
<reference evidence="1" key="1">
    <citation type="submission" date="2021-02" db="EMBL/GenBank/DDBJ databases">
        <authorList>
            <person name="Dougan E. K."/>
            <person name="Rhodes N."/>
            <person name="Thang M."/>
            <person name="Chan C."/>
        </authorList>
    </citation>
    <scope>NUCLEOTIDE SEQUENCE</scope>
</reference>
<dbReference type="EMBL" id="CAJNDS010000591">
    <property type="protein sequence ID" value="CAE7221017.1"/>
    <property type="molecule type" value="Genomic_DNA"/>
</dbReference>
<keyword evidence="2" id="KW-1185">Reference proteome</keyword>
<comment type="caution">
    <text evidence="1">The sequence shown here is derived from an EMBL/GenBank/DDBJ whole genome shotgun (WGS) entry which is preliminary data.</text>
</comment>
<name>A0A812KBQ2_9DINO</name>
<dbReference type="AlphaFoldDB" id="A0A812KBQ2"/>
<evidence type="ECO:0000313" key="1">
    <source>
        <dbReference type="EMBL" id="CAE7221017.1"/>
    </source>
</evidence>
<evidence type="ECO:0000313" key="2">
    <source>
        <dbReference type="Proteomes" id="UP000604046"/>
    </source>
</evidence>
<organism evidence="1 2">
    <name type="scientific">Symbiodinium natans</name>
    <dbReference type="NCBI Taxonomy" id="878477"/>
    <lineage>
        <taxon>Eukaryota</taxon>
        <taxon>Sar</taxon>
        <taxon>Alveolata</taxon>
        <taxon>Dinophyceae</taxon>
        <taxon>Suessiales</taxon>
        <taxon>Symbiodiniaceae</taxon>
        <taxon>Symbiodinium</taxon>
    </lineage>
</organism>
<dbReference type="Proteomes" id="UP000604046">
    <property type="component" value="Unassembled WGS sequence"/>
</dbReference>
<protein>
    <submittedName>
        <fullName evidence="1">Uncharacterized protein</fullName>
    </submittedName>
</protein>
<sequence length="138" mass="15121">MSVRVWNVATYSTDLSFDAKRICFCATRLSSFSEGRVLWYAAPLAIATDNGKAGPAVEVGTPRCGTPRCGTPRCGALRRRLTGRPQLRTCPRLQPITTSWHRRALASWLVLQSTAAVGRPPGVMGGSRHVFRRLVPRA</sequence>
<proteinExistence type="predicted"/>
<accession>A0A812KBQ2</accession>